<sequence length="185" mass="20012">MAEQVPSGSIAKCAMIESDGTRLACYDQIAKAHPLNDQHAVQVQGGNTGKWVLDNKNNLIDDSVTITLTLTADSGGTRFGKPIELIARCASNKTEVLINWRTYLGSQASVTLRIGAGDANTSRWDVSSDRQATYHPAPVKMLKDMLAADNMVAQVTPFNVNPFTAIFDTSGLDEAIKPLRETCGW</sequence>
<dbReference type="EMBL" id="BMKE01000014">
    <property type="protein sequence ID" value="GGB45944.1"/>
    <property type="molecule type" value="Genomic_DNA"/>
</dbReference>
<dbReference type="Proteomes" id="UP000646152">
    <property type="component" value="Unassembled WGS sequence"/>
</dbReference>
<protein>
    <recommendedName>
        <fullName evidence="3">Type VI secretion system-associated protein</fullName>
    </recommendedName>
</protein>
<dbReference type="InterPro" id="IPR017738">
    <property type="entry name" value="T6SS-assoc_VCA0118"/>
</dbReference>
<reference evidence="2" key="1">
    <citation type="journal article" date="2019" name="Int. J. Syst. Evol. Microbiol.">
        <title>The Global Catalogue of Microorganisms (GCM) 10K type strain sequencing project: providing services to taxonomists for standard genome sequencing and annotation.</title>
        <authorList>
            <consortium name="The Broad Institute Genomics Platform"/>
            <consortium name="The Broad Institute Genome Sequencing Center for Infectious Disease"/>
            <person name="Wu L."/>
            <person name="Ma J."/>
        </authorList>
    </citation>
    <scope>NUCLEOTIDE SEQUENCE [LARGE SCALE GENOMIC DNA]</scope>
    <source>
        <strain evidence="2">CGMCC 1.15923</strain>
    </source>
</reference>
<organism evidence="1 2">
    <name type="scientific">Oceanisphaera marina</name>
    <dbReference type="NCBI Taxonomy" id="2017550"/>
    <lineage>
        <taxon>Bacteria</taxon>
        <taxon>Pseudomonadati</taxon>
        <taxon>Pseudomonadota</taxon>
        <taxon>Gammaproteobacteria</taxon>
        <taxon>Aeromonadales</taxon>
        <taxon>Aeromonadaceae</taxon>
        <taxon>Oceanisphaera</taxon>
    </lineage>
</organism>
<accession>A0ABQ1IKY8</accession>
<evidence type="ECO:0008006" key="3">
    <source>
        <dbReference type="Google" id="ProtNLM"/>
    </source>
</evidence>
<gene>
    <name evidence="1" type="ORF">GCM10011502_19110</name>
</gene>
<name>A0ABQ1IKY8_9GAMM</name>
<keyword evidence="2" id="KW-1185">Reference proteome</keyword>
<proteinExistence type="predicted"/>
<evidence type="ECO:0000313" key="2">
    <source>
        <dbReference type="Proteomes" id="UP000646152"/>
    </source>
</evidence>
<evidence type="ECO:0000313" key="1">
    <source>
        <dbReference type="EMBL" id="GGB45944.1"/>
    </source>
</evidence>
<comment type="caution">
    <text evidence="1">The sequence shown here is derived from an EMBL/GenBank/DDBJ whole genome shotgun (WGS) entry which is preliminary data.</text>
</comment>
<dbReference type="Pfam" id="PF11319">
    <property type="entry name" value="VasI"/>
    <property type="match status" value="1"/>
</dbReference>